<organism evidence="1 2">
    <name type="scientific">Biomphalaria pfeifferi</name>
    <name type="common">Bloodfluke planorb</name>
    <name type="synonym">Freshwater snail</name>
    <dbReference type="NCBI Taxonomy" id="112525"/>
    <lineage>
        <taxon>Eukaryota</taxon>
        <taxon>Metazoa</taxon>
        <taxon>Spiralia</taxon>
        <taxon>Lophotrochozoa</taxon>
        <taxon>Mollusca</taxon>
        <taxon>Gastropoda</taxon>
        <taxon>Heterobranchia</taxon>
        <taxon>Euthyneura</taxon>
        <taxon>Panpulmonata</taxon>
        <taxon>Hygrophila</taxon>
        <taxon>Lymnaeoidea</taxon>
        <taxon>Planorbidae</taxon>
        <taxon>Biomphalaria</taxon>
    </lineage>
</organism>
<evidence type="ECO:0008006" key="3">
    <source>
        <dbReference type="Google" id="ProtNLM"/>
    </source>
</evidence>
<keyword evidence="2" id="KW-1185">Reference proteome</keyword>
<evidence type="ECO:0000313" key="1">
    <source>
        <dbReference type="EMBL" id="KAK0039508.1"/>
    </source>
</evidence>
<dbReference type="AlphaFoldDB" id="A0AAD8ANQ0"/>
<reference evidence="1" key="2">
    <citation type="submission" date="2023-04" db="EMBL/GenBank/DDBJ databases">
        <authorList>
            <person name="Bu L."/>
            <person name="Lu L."/>
            <person name="Laidemitt M.R."/>
            <person name="Zhang S.M."/>
            <person name="Mutuku M."/>
            <person name="Mkoji G."/>
            <person name="Steinauer M."/>
            <person name="Loker E.S."/>
        </authorList>
    </citation>
    <scope>NUCLEOTIDE SEQUENCE</scope>
    <source>
        <strain evidence="1">KasaAsao</strain>
        <tissue evidence="1">Whole Snail</tissue>
    </source>
</reference>
<comment type="caution">
    <text evidence="1">The sequence shown here is derived from an EMBL/GenBank/DDBJ whole genome shotgun (WGS) entry which is preliminary data.</text>
</comment>
<protein>
    <recommendedName>
        <fullName evidence="3">PARP catalytic domain-containing protein</fullName>
    </recommendedName>
</protein>
<accession>A0AAD8ANQ0</accession>
<evidence type="ECO:0000313" key="2">
    <source>
        <dbReference type="Proteomes" id="UP001233172"/>
    </source>
</evidence>
<gene>
    <name evidence="1" type="ORF">Bpfe_031095</name>
</gene>
<dbReference type="Gene3D" id="3.90.228.10">
    <property type="match status" value="1"/>
</dbReference>
<dbReference type="EMBL" id="JASAOG010000445">
    <property type="protein sequence ID" value="KAK0039508.1"/>
    <property type="molecule type" value="Genomic_DNA"/>
</dbReference>
<name>A0AAD8ANQ0_BIOPF</name>
<reference evidence="1" key="1">
    <citation type="journal article" date="2023" name="PLoS Negl. Trop. Dis.">
        <title>A genome sequence for Biomphalaria pfeifferi, the major vector snail for the human-infecting parasite Schistosoma mansoni.</title>
        <authorList>
            <person name="Bu L."/>
            <person name="Lu L."/>
            <person name="Laidemitt M.R."/>
            <person name="Zhang S.M."/>
            <person name="Mutuku M."/>
            <person name="Mkoji G."/>
            <person name="Steinauer M."/>
            <person name="Loker E.S."/>
        </authorList>
    </citation>
    <scope>NUCLEOTIDE SEQUENCE</scope>
    <source>
        <strain evidence="1">KasaAsao</strain>
    </source>
</reference>
<dbReference type="Proteomes" id="UP001233172">
    <property type="component" value="Unassembled WGS sequence"/>
</dbReference>
<dbReference type="SUPFAM" id="SSF56399">
    <property type="entry name" value="ADP-ribosylation"/>
    <property type="match status" value="1"/>
</dbReference>
<sequence length="197" mass="21867">MGGVARVIAAKVLVRRPRRVRDARTEEGWARLIGAARPRRIRRARIPQRVRGTNCCRFSGCLRVNTSRRFELGGQRGDFDLTIWTGATPILYHGTTRRNWSRIRRNGFRLSKSGHYLGHGVCLSESIAVAYAHGAYEDGGVVLEVCLPEGTRWSEGGAGDLDRWLADGPADATRAYGGNVWVMWHTQDSAHCPGPEA</sequence>
<proteinExistence type="predicted"/>